<name>A0A401ZR64_9CHLR</name>
<dbReference type="InterPro" id="IPR024775">
    <property type="entry name" value="DinB-like"/>
</dbReference>
<dbReference type="OrthoDB" id="156023at2"/>
<dbReference type="AlphaFoldDB" id="A0A401ZR64"/>
<organism evidence="2 3">
    <name type="scientific">Dictyobacter aurantiacus</name>
    <dbReference type="NCBI Taxonomy" id="1936993"/>
    <lineage>
        <taxon>Bacteria</taxon>
        <taxon>Bacillati</taxon>
        <taxon>Chloroflexota</taxon>
        <taxon>Ktedonobacteria</taxon>
        <taxon>Ktedonobacterales</taxon>
        <taxon>Dictyobacteraceae</taxon>
        <taxon>Dictyobacter</taxon>
    </lineage>
</organism>
<keyword evidence="3" id="KW-1185">Reference proteome</keyword>
<dbReference type="Pfam" id="PF12867">
    <property type="entry name" value="DinB_2"/>
    <property type="match status" value="1"/>
</dbReference>
<dbReference type="Proteomes" id="UP000287224">
    <property type="component" value="Unassembled WGS sequence"/>
</dbReference>
<dbReference type="EMBL" id="BIFQ01000002">
    <property type="protein sequence ID" value="GCE09256.1"/>
    <property type="molecule type" value="Genomic_DNA"/>
</dbReference>
<feature type="domain" description="DinB-like" evidence="1">
    <location>
        <begin position="14"/>
        <end position="149"/>
    </location>
</feature>
<dbReference type="InterPro" id="IPR034660">
    <property type="entry name" value="DinB/YfiT-like"/>
</dbReference>
<dbReference type="SUPFAM" id="SSF109854">
    <property type="entry name" value="DinB/YfiT-like putative metalloenzymes"/>
    <property type="match status" value="1"/>
</dbReference>
<sequence>MYNTAQDLLDAQRATPEVLEALLDGCTQEQATAARGGDEGWSVVEVVCHLRDAEEEALSRMRLMRDNIAPVIAAYDQERWAREYNYAQASLQDALAAFTRFRTQHVNELVQLSPQEWEHSGQHEEQGTITISSHTLHIVSHDAIHAAQIARQLKNVVLP</sequence>
<comment type="caution">
    <text evidence="2">The sequence shown here is derived from an EMBL/GenBank/DDBJ whole genome shotgun (WGS) entry which is preliminary data.</text>
</comment>
<reference evidence="3" key="1">
    <citation type="submission" date="2018-12" db="EMBL/GenBank/DDBJ databases">
        <title>Tengunoibacter tsumagoiensis gen. nov., sp. nov., Dictyobacter kobayashii sp. nov., D. alpinus sp. nov., and D. joshuensis sp. nov. and description of Dictyobacteraceae fam. nov. within the order Ktedonobacterales isolated from Tengu-no-mugimeshi.</title>
        <authorList>
            <person name="Wang C.M."/>
            <person name="Zheng Y."/>
            <person name="Sakai Y."/>
            <person name="Toyoda A."/>
            <person name="Minakuchi Y."/>
            <person name="Abe K."/>
            <person name="Yokota A."/>
            <person name="Yabe S."/>
        </authorList>
    </citation>
    <scope>NUCLEOTIDE SEQUENCE [LARGE SCALE GENOMIC DNA]</scope>
    <source>
        <strain evidence="3">S-27</strain>
    </source>
</reference>
<accession>A0A401ZR64</accession>
<evidence type="ECO:0000313" key="3">
    <source>
        <dbReference type="Proteomes" id="UP000287224"/>
    </source>
</evidence>
<evidence type="ECO:0000313" key="2">
    <source>
        <dbReference type="EMBL" id="GCE09256.1"/>
    </source>
</evidence>
<gene>
    <name evidence="2" type="ORF">KDAU_65850</name>
</gene>
<dbReference type="RefSeq" id="WP_126601671.1">
    <property type="nucleotide sequence ID" value="NZ_BIFQ01000002.1"/>
</dbReference>
<proteinExistence type="predicted"/>
<evidence type="ECO:0000259" key="1">
    <source>
        <dbReference type="Pfam" id="PF12867"/>
    </source>
</evidence>
<dbReference type="Gene3D" id="1.20.120.450">
    <property type="entry name" value="dinb family like domain"/>
    <property type="match status" value="1"/>
</dbReference>
<protein>
    <recommendedName>
        <fullName evidence="1">DinB-like domain-containing protein</fullName>
    </recommendedName>
</protein>